<evidence type="ECO:0000259" key="5">
    <source>
        <dbReference type="PROSITE" id="PS50190"/>
    </source>
</evidence>
<dbReference type="Gene3D" id="1.10.1000.11">
    <property type="entry name" value="Arf Nucleotide-binding Site Opener,domain 2"/>
    <property type="match status" value="1"/>
</dbReference>
<evidence type="ECO:0000313" key="6">
    <source>
        <dbReference type="EMBL" id="KHJ86003.1"/>
    </source>
</evidence>
<keyword evidence="3" id="KW-0813">Transport</keyword>
<sequence length="780" mass="88167">MRSQLKFQLEAYFHKLKGIVLNEQRTTSYEQKEMALESIVQLWRIPGLVTELYLNYDCDLYCSNIFEELTKLLVENAFPISGLHAHSLISLDALLVVIDMIDQNCVCRQAALVAPPIESDVKATAALHLPILSGFEIGKRILAGESDISNSSPERDISEPVHTKPLMPCMNRHAPSHNMPSMEQVIDQKKRKKIIADGTELFNQSPKKGIEFLREKGLLGADATSVVNWLRSNPQLDKKKIADYICSRKHADVLEAFVRSFPFENTRLDDALRMFLETFRLPGEAAEISMVMQHFSEQWYKANNEPFNHVDAAFTLSYAIIMLNTDQHNPQVRRNQAPMTVDCFKRNLSGTNGGADFDPDMLVAMYNAIKSEEIVMPAEQTGLVKENYLWKVLLRRGESAEGHFEHAPTGWNDHDLFSITWGPAVAALTYVFDKSENDVILQKALNGFRKCASIAAHYGMKDVFDNLVIHLCKFSTLTGSSEGHGDENLEMQRQRSLNETSPGYQHERISLAFGENKKAQMATRTMFQLVHANGDILREGWRNMLDCLLQLFRARLLPSELTEVDDFVDEKGWVSLIREHPSDAQPVRSESGLLSWFGLGGGASESERKKLTAEQQNSIKLAEQVIAECRPAQLFNDSKYLTSTALSELLNALIHASQAVVEQADSRKPGSPLSDDDEDALVFYLELIVTICLENKDRLSLIWLTVRRHLEWLLSSRFGRSPLLVERAVVGLLRIANRNLFRDNTIADDVLQSLSLLLRLSPKAMYVFSRQISYGLHELL</sequence>
<evidence type="ECO:0000256" key="1">
    <source>
        <dbReference type="ARBA" id="ARBA00004222"/>
    </source>
</evidence>
<comment type="subcellular location">
    <subcellularLocation>
        <location evidence="2">Endoplasmic reticulum-Golgi intermediate compartment</location>
    </subcellularLocation>
    <subcellularLocation>
        <location evidence="1">Golgi apparatus</location>
        <location evidence="1">cis-Golgi network</location>
    </subcellularLocation>
</comment>
<dbReference type="GO" id="GO:0005085">
    <property type="term" value="F:guanyl-nucleotide exchange factor activity"/>
    <property type="evidence" value="ECO:0007669"/>
    <property type="project" value="InterPro"/>
</dbReference>
<dbReference type="GO" id="GO:0005793">
    <property type="term" value="C:endoplasmic reticulum-Golgi intermediate compartment"/>
    <property type="evidence" value="ECO:0007669"/>
    <property type="project" value="UniProtKB-SubCell"/>
</dbReference>
<dbReference type="FunFam" id="1.10.1000.11:FF:000007">
    <property type="entry name" value="Golgi-specific brefeldin A-resistance guanine nucleotide exchange factor 1"/>
    <property type="match status" value="1"/>
</dbReference>
<name>A0A0B1SKY9_OESDE</name>
<dbReference type="GO" id="GO:0005794">
    <property type="term" value="C:Golgi apparatus"/>
    <property type="evidence" value="ECO:0007669"/>
    <property type="project" value="UniProtKB-SubCell"/>
</dbReference>
<feature type="domain" description="SEC7" evidence="5">
    <location>
        <begin position="184"/>
        <end position="372"/>
    </location>
</feature>
<evidence type="ECO:0000256" key="2">
    <source>
        <dbReference type="ARBA" id="ARBA00004399"/>
    </source>
</evidence>
<evidence type="ECO:0000256" key="4">
    <source>
        <dbReference type="ARBA" id="ARBA00023034"/>
    </source>
</evidence>
<dbReference type="GO" id="GO:0016197">
    <property type="term" value="P:endosomal transport"/>
    <property type="evidence" value="ECO:0007669"/>
    <property type="project" value="UniProtKB-ARBA"/>
</dbReference>
<dbReference type="InterPro" id="IPR032691">
    <property type="entry name" value="Mon2/Sec7/BIG1-like_HUS"/>
</dbReference>
<organism evidence="6 7">
    <name type="scientific">Oesophagostomum dentatum</name>
    <name type="common">Nodular worm</name>
    <dbReference type="NCBI Taxonomy" id="61180"/>
    <lineage>
        <taxon>Eukaryota</taxon>
        <taxon>Metazoa</taxon>
        <taxon>Ecdysozoa</taxon>
        <taxon>Nematoda</taxon>
        <taxon>Chromadorea</taxon>
        <taxon>Rhabditida</taxon>
        <taxon>Rhabditina</taxon>
        <taxon>Rhabditomorpha</taxon>
        <taxon>Strongyloidea</taxon>
        <taxon>Strongylidae</taxon>
        <taxon>Oesophagostomum</taxon>
    </lineage>
</organism>
<feature type="non-terminal residue" evidence="6">
    <location>
        <position position="780"/>
    </location>
</feature>
<gene>
    <name evidence="6" type="ORF">OESDEN_14259</name>
</gene>
<dbReference type="SMART" id="SM00222">
    <property type="entry name" value="Sec7"/>
    <property type="match status" value="1"/>
</dbReference>
<dbReference type="InterPro" id="IPR023394">
    <property type="entry name" value="Sec7_C_sf"/>
</dbReference>
<evidence type="ECO:0000256" key="3">
    <source>
        <dbReference type="ARBA" id="ARBA00022448"/>
    </source>
</evidence>
<accession>A0A0B1SKY9</accession>
<dbReference type="InterPro" id="IPR035999">
    <property type="entry name" value="Sec7_dom_sf"/>
</dbReference>
<dbReference type="InterPro" id="IPR000904">
    <property type="entry name" value="Sec7_dom"/>
</dbReference>
<dbReference type="Pfam" id="PF12783">
    <property type="entry name" value="Sec7-like_HUS"/>
    <property type="match status" value="1"/>
</dbReference>
<dbReference type="PANTHER" id="PTHR10663">
    <property type="entry name" value="GUANYL-NUCLEOTIDE EXCHANGE FACTOR"/>
    <property type="match status" value="1"/>
</dbReference>
<dbReference type="EMBL" id="KN561874">
    <property type="protein sequence ID" value="KHJ86003.1"/>
    <property type="molecule type" value="Genomic_DNA"/>
</dbReference>
<dbReference type="Proteomes" id="UP000053660">
    <property type="component" value="Unassembled WGS sequence"/>
</dbReference>
<keyword evidence="7" id="KW-1185">Reference proteome</keyword>
<dbReference type="GO" id="GO:0032012">
    <property type="term" value="P:regulation of ARF protein signal transduction"/>
    <property type="evidence" value="ECO:0007669"/>
    <property type="project" value="InterPro"/>
</dbReference>
<dbReference type="SUPFAM" id="SSF48425">
    <property type="entry name" value="Sec7 domain"/>
    <property type="match status" value="1"/>
</dbReference>
<proteinExistence type="predicted"/>
<dbReference type="Pfam" id="PF01369">
    <property type="entry name" value="Sec7"/>
    <property type="match status" value="1"/>
</dbReference>
<keyword evidence="4" id="KW-0333">Golgi apparatus</keyword>
<dbReference type="CDD" id="cd00171">
    <property type="entry name" value="Sec7"/>
    <property type="match status" value="1"/>
</dbReference>
<reference evidence="6 7" key="1">
    <citation type="submission" date="2014-03" db="EMBL/GenBank/DDBJ databases">
        <title>Draft genome of the hookworm Oesophagostomum dentatum.</title>
        <authorList>
            <person name="Mitreva M."/>
        </authorList>
    </citation>
    <scope>NUCLEOTIDE SEQUENCE [LARGE SCALE GENOMIC DNA]</scope>
    <source>
        <strain evidence="6 7">OD-Hann</strain>
    </source>
</reference>
<dbReference type="Gene3D" id="1.10.220.20">
    <property type="match status" value="1"/>
</dbReference>
<dbReference type="AlphaFoldDB" id="A0A0B1SKY9"/>
<dbReference type="OrthoDB" id="10258608at2759"/>
<dbReference type="GO" id="GO:0010256">
    <property type="term" value="P:endomembrane system organization"/>
    <property type="evidence" value="ECO:0007669"/>
    <property type="project" value="UniProtKB-ARBA"/>
</dbReference>
<evidence type="ECO:0000313" key="7">
    <source>
        <dbReference type="Proteomes" id="UP000053660"/>
    </source>
</evidence>
<dbReference type="PROSITE" id="PS50190">
    <property type="entry name" value="SEC7"/>
    <property type="match status" value="1"/>
</dbReference>
<dbReference type="PANTHER" id="PTHR10663:SF388">
    <property type="entry name" value="GOLGI-SPECIFIC BREFELDIN A-RESISTANCE GUANINE NUCLEOTIDE EXCHANGE FACTOR 1"/>
    <property type="match status" value="1"/>
</dbReference>
<protein>
    <recommendedName>
        <fullName evidence="5">SEC7 domain-containing protein</fullName>
    </recommendedName>
</protein>